<organism evidence="14 15">
    <name type="scientific">Isoptericola haloaureus</name>
    <dbReference type="NCBI Taxonomy" id="1542902"/>
    <lineage>
        <taxon>Bacteria</taxon>
        <taxon>Bacillati</taxon>
        <taxon>Actinomycetota</taxon>
        <taxon>Actinomycetes</taxon>
        <taxon>Micrococcales</taxon>
        <taxon>Promicromonosporaceae</taxon>
        <taxon>Isoptericola</taxon>
    </lineage>
</organism>
<keyword evidence="10" id="KW-1133">Transmembrane helix</keyword>
<dbReference type="RefSeq" id="WP_332901981.1">
    <property type="nucleotide sequence ID" value="NZ_JBAGLP010000117.1"/>
</dbReference>
<feature type="region of interest" description="Disordered" evidence="9">
    <location>
        <begin position="288"/>
        <end position="325"/>
    </location>
</feature>
<dbReference type="PROSITE" id="PS50206">
    <property type="entry name" value="RHODANESE_3"/>
    <property type="match status" value="1"/>
</dbReference>
<dbReference type="PROSITE" id="PS51178">
    <property type="entry name" value="PASTA"/>
    <property type="match status" value="3"/>
</dbReference>
<dbReference type="InterPro" id="IPR005543">
    <property type="entry name" value="PASTA_dom"/>
</dbReference>
<feature type="domain" description="PASTA" evidence="13">
    <location>
        <begin position="473"/>
        <end position="535"/>
    </location>
</feature>
<dbReference type="PANTHER" id="PTHR43289">
    <property type="entry name" value="MITOGEN-ACTIVATED PROTEIN KINASE KINASE KINASE 20-RELATED"/>
    <property type="match status" value="1"/>
</dbReference>
<reference evidence="14" key="2">
    <citation type="submission" date="2024-02" db="EMBL/GenBank/DDBJ databases">
        <authorList>
            <person name="Prathaban M."/>
            <person name="Mythili R."/>
            <person name="Sharmila Devi N."/>
            <person name="Sobanaa M."/>
            <person name="Prathiviraj R."/>
            <person name="Selvin J."/>
        </authorList>
    </citation>
    <scope>NUCLEOTIDE SEQUENCE</scope>
    <source>
        <strain evidence="14">MP1014</strain>
    </source>
</reference>
<dbReference type="Gene3D" id="3.30.10.20">
    <property type="match status" value="4"/>
</dbReference>
<dbReference type="InterPro" id="IPR008271">
    <property type="entry name" value="Ser/Thr_kinase_AS"/>
</dbReference>
<feature type="region of interest" description="Disordered" evidence="9">
    <location>
        <begin position="432"/>
        <end position="453"/>
    </location>
</feature>
<dbReference type="PANTHER" id="PTHR43289:SF34">
    <property type="entry name" value="SERINE_THREONINE-PROTEIN KINASE YBDM-RELATED"/>
    <property type="match status" value="1"/>
</dbReference>
<reference evidence="14" key="1">
    <citation type="journal article" date="2024" name="Antonie Van Leeuwenhoek">
        <title>Isoptericola haloaureus sp. nov., a dimorphic actinobacterium isolated from mangrove sediments of southeast India, implicating biosaline agricultural significance through nitrogen fixation and salt tolerance genes.</title>
        <authorList>
            <person name="Prathaban M."/>
            <person name="Prathiviraj R."/>
            <person name="Ravichandran M."/>
            <person name="Natarajan S.D."/>
            <person name="Sobanaa M."/>
            <person name="Hari Krishna Kumar S."/>
            <person name="Chandrasekar V."/>
            <person name="Selvin J."/>
        </authorList>
    </citation>
    <scope>NUCLEOTIDE SEQUENCE</scope>
    <source>
        <strain evidence="14">MP1014</strain>
    </source>
</reference>
<dbReference type="PROSITE" id="PS50011">
    <property type="entry name" value="PROTEIN_KINASE_DOM"/>
    <property type="match status" value="1"/>
</dbReference>
<dbReference type="SMART" id="SM00220">
    <property type="entry name" value="S_TKc"/>
    <property type="match status" value="1"/>
</dbReference>
<evidence type="ECO:0000256" key="9">
    <source>
        <dbReference type="SAM" id="MobiDB-lite"/>
    </source>
</evidence>
<keyword evidence="2" id="KW-0723">Serine/threonine-protein kinase</keyword>
<dbReference type="Pfam" id="PF00069">
    <property type="entry name" value="Pkinase"/>
    <property type="match status" value="1"/>
</dbReference>
<comment type="catalytic activity">
    <reaction evidence="7">
        <text>L-threonyl-[protein] + ATP = O-phospho-L-threonyl-[protein] + ADP + H(+)</text>
        <dbReference type="Rhea" id="RHEA:46608"/>
        <dbReference type="Rhea" id="RHEA-COMP:11060"/>
        <dbReference type="Rhea" id="RHEA-COMP:11605"/>
        <dbReference type="ChEBI" id="CHEBI:15378"/>
        <dbReference type="ChEBI" id="CHEBI:30013"/>
        <dbReference type="ChEBI" id="CHEBI:30616"/>
        <dbReference type="ChEBI" id="CHEBI:61977"/>
        <dbReference type="ChEBI" id="CHEBI:456216"/>
        <dbReference type="EC" id="2.7.11.1"/>
    </reaction>
</comment>
<dbReference type="GO" id="GO:0016301">
    <property type="term" value="F:kinase activity"/>
    <property type="evidence" value="ECO:0007669"/>
    <property type="project" value="UniProtKB-KW"/>
</dbReference>
<evidence type="ECO:0000256" key="8">
    <source>
        <dbReference type="ARBA" id="ARBA00048679"/>
    </source>
</evidence>
<keyword evidence="6" id="KW-0067">ATP-binding</keyword>
<feature type="domain" description="PASTA" evidence="13">
    <location>
        <begin position="604"/>
        <end position="669"/>
    </location>
</feature>
<dbReference type="Proteomes" id="UP001310387">
    <property type="component" value="Unassembled WGS sequence"/>
</dbReference>
<dbReference type="CDD" id="cd06577">
    <property type="entry name" value="PASTA_pknB"/>
    <property type="match status" value="4"/>
</dbReference>
<protein>
    <recommendedName>
        <fullName evidence="1">non-specific serine/threonine protein kinase</fullName>
        <ecNumber evidence="1">2.7.11.1</ecNumber>
    </recommendedName>
</protein>
<evidence type="ECO:0000259" key="11">
    <source>
        <dbReference type="PROSITE" id="PS50011"/>
    </source>
</evidence>
<dbReference type="SUPFAM" id="SSF56112">
    <property type="entry name" value="Protein kinase-like (PK-like)"/>
    <property type="match status" value="1"/>
</dbReference>
<dbReference type="NCBIfam" id="NF033483">
    <property type="entry name" value="PknB_PASTA_kin"/>
    <property type="match status" value="1"/>
</dbReference>
<keyword evidence="3" id="KW-0808">Transferase</keyword>
<dbReference type="Pfam" id="PF03793">
    <property type="entry name" value="PASTA"/>
    <property type="match status" value="4"/>
</dbReference>
<dbReference type="Gene3D" id="1.10.510.10">
    <property type="entry name" value="Transferase(Phosphotransferase) domain 1"/>
    <property type="match status" value="1"/>
</dbReference>
<evidence type="ECO:0000256" key="1">
    <source>
        <dbReference type="ARBA" id="ARBA00012513"/>
    </source>
</evidence>
<feature type="transmembrane region" description="Helical" evidence="10">
    <location>
        <begin position="374"/>
        <end position="396"/>
    </location>
</feature>
<feature type="domain" description="Protein kinase" evidence="11">
    <location>
        <begin position="18"/>
        <end position="283"/>
    </location>
</feature>
<feature type="domain" description="PASTA" evidence="13">
    <location>
        <begin position="536"/>
        <end position="603"/>
    </location>
</feature>
<evidence type="ECO:0000256" key="10">
    <source>
        <dbReference type="SAM" id="Phobius"/>
    </source>
</evidence>
<dbReference type="EC" id="2.7.11.1" evidence="1"/>
<evidence type="ECO:0000256" key="4">
    <source>
        <dbReference type="ARBA" id="ARBA00022741"/>
    </source>
</evidence>
<accession>A0ABU7Z7J1</accession>
<evidence type="ECO:0000256" key="7">
    <source>
        <dbReference type="ARBA" id="ARBA00047899"/>
    </source>
</evidence>
<feature type="compositionally biased region" description="Acidic residues" evidence="9">
    <location>
        <begin position="299"/>
        <end position="315"/>
    </location>
</feature>
<dbReference type="EMBL" id="JBAGLP010000117">
    <property type="protein sequence ID" value="MEG3615316.1"/>
    <property type="molecule type" value="Genomic_DNA"/>
</dbReference>
<evidence type="ECO:0000256" key="3">
    <source>
        <dbReference type="ARBA" id="ARBA00022679"/>
    </source>
</evidence>
<keyword evidence="15" id="KW-1185">Reference proteome</keyword>
<evidence type="ECO:0000313" key="15">
    <source>
        <dbReference type="Proteomes" id="UP001310387"/>
    </source>
</evidence>
<keyword evidence="10" id="KW-0472">Membrane</keyword>
<evidence type="ECO:0000259" key="13">
    <source>
        <dbReference type="PROSITE" id="PS51178"/>
    </source>
</evidence>
<evidence type="ECO:0000256" key="6">
    <source>
        <dbReference type="ARBA" id="ARBA00022840"/>
    </source>
</evidence>
<dbReference type="CDD" id="cd14014">
    <property type="entry name" value="STKc_PknB_like"/>
    <property type="match status" value="1"/>
</dbReference>
<keyword evidence="10" id="KW-0812">Transmembrane</keyword>
<dbReference type="Gene3D" id="3.30.200.20">
    <property type="entry name" value="Phosphorylase Kinase, domain 1"/>
    <property type="match status" value="1"/>
</dbReference>
<evidence type="ECO:0000256" key="5">
    <source>
        <dbReference type="ARBA" id="ARBA00022777"/>
    </source>
</evidence>
<dbReference type="PROSITE" id="PS00108">
    <property type="entry name" value="PROTEIN_KINASE_ST"/>
    <property type="match status" value="1"/>
</dbReference>
<dbReference type="InterPro" id="IPR000719">
    <property type="entry name" value="Prot_kinase_dom"/>
</dbReference>
<dbReference type="SMART" id="SM00740">
    <property type="entry name" value="PASTA"/>
    <property type="match status" value="4"/>
</dbReference>
<keyword evidence="4" id="KW-0547">Nucleotide-binding</keyword>
<evidence type="ECO:0000259" key="12">
    <source>
        <dbReference type="PROSITE" id="PS50206"/>
    </source>
</evidence>
<dbReference type="InterPro" id="IPR001763">
    <property type="entry name" value="Rhodanese-like_dom"/>
</dbReference>
<dbReference type="InterPro" id="IPR011009">
    <property type="entry name" value="Kinase-like_dom_sf"/>
</dbReference>
<comment type="catalytic activity">
    <reaction evidence="8">
        <text>L-seryl-[protein] + ATP = O-phospho-L-seryl-[protein] + ADP + H(+)</text>
        <dbReference type="Rhea" id="RHEA:17989"/>
        <dbReference type="Rhea" id="RHEA-COMP:9863"/>
        <dbReference type="Rhea" id="RHEA-COMP:11604"/>
        <dbReference type="ChEBI" id="CHEBI:15378"/>
        <dbReference type="ChEBI" id="CHEBI:29999"/>
        <dbReference type="ChEBI" id="CHEBI:30616"/>
        <dbReference type="ChEBI" id="CHEBI:83421"/>
        <dbReference type="ChEBI" id="CHEBI:456216"/>
        <dbReference type="EC" id="2.7.11.1"/>
    </reaction>
</comment>
<evidence type="ECO:0000313" key="14">
    <source>
        <dbReference type="EMBL" id="MEG3615316.1"/>
    </source>
</evidence>
<feature type="domain" description="Rhodanese" evidence="12">
    <location>
        <begin position="615"/>
        <end position="654"/>
    </location>
</feature>
<comment type="caution">
    <text evidence="14">The sequence shown here is derived from an EMBL/GenBank/DDBJ whole genome shotgun (WGS) entry which is preliminary data.</text>
</comment>
<name>A0ABU7Z7J1_9MICO</name>
<proteinExistence type="predicted"/>
<sequence>MASTTTDPLLGRLVDGRYEIVARVARGGMATVYRARDRRLGREVAVKVMHPHLADGVDGASFVSRFRREARAAARLSHPGVVAVFDQGLDGDTSYLTMEYVEGSNLRAELQQGPLPVGRALDVAAQVLEALAAAHRVGLVHRDIKPENVLLGSDGTVKVADFGLARAVTEVTSTASGTILGTVAYLAPEVITSGGTSPATDVFAVGVLLSEMLTGTVPYPGEPPIGVAFHHVHEDLPAPSQRVDWLPAELDRLVASFTARDPHRRPAHAGAAGAAVAGARALLDPDVLDRRADRPVLPAEDDGDDDPGTGPDDDPDAPRPGSADAVDEIPTAFFTEVPAGEHRTEHLVTEPTHALAGPVGAGPPAPERTHRRGAVVWAVLLVLLLGGGGAGTWWWFAAGPGAWTTVPAGLVGAPAEDADAALAAQGLDAETRERHHDDVPAGDVVATDPASGERVRRDGSVELVVSLGVRMLTVPADLVGSPRQDAEAALDAEGFAVEVDTVHDDAAPEGEVLGTSVPGGSRQRHDTVVTLTVSDGPAPVSVPQVVGRSADEAEEDLAAAGLEVAYADPETSTEVAEGRVLAQDPEQGTTARRTDTVTLTLSAGPPQAEVPDVTGMTGDEATAALEEAGFEVEVTGLLGGWLPAFRDEVREQEPTGSAPVGSTVTITVW</sequence>
<evidence type="ECO:0000256" key="2">
    <source>
        <dbReference type="ARBA" id="ARBA00022527"/>
    </source>
</evidence>
<keyword evidence="5 14" id="KW-0418">Kinase</keyword>
<gene>
    <name evidence="14" type="primary">pknB</name>
    <name evidence="14" type="ORF">V5O49_09310</name>
</gene>